<dbReference type="Proteomes" id="UP000033423">
    <property type="component" value="Unassembled WGS sequence"/>
</dbReference>
<reference evidence="4 5" key="1">
    <citation type="submission" date="2015-02" db="EMBL/GenBank/DDBJ databases">
        <title>Single-cell genomics of uncultivated deep-branching MTB reveals a conserved set of magnetosome genes.</title>
        <authorList>
            <person name="Kolinko S."/>
            <person name="Richter M."/>
            <person name="Glockner F.O."/>
            <person name="Brachmann A."/>
            <person name="Schuler D."/>
        </authorList>
    </citation>
    <scope>NUCLEOTIDE SEQUENCE [LARGE SCALE GENOMIC DNA]</scope>
    <source>
        <strain evidence="4">TM-1</strain>
    </source>
</reference>
<evidence type="ECO:0000313" key="5">
    <source>
        <dbReference type="Proteomes" id="UP000033423"/>
    </source>
</evidence>
<keyword evidence="4" id="KW-0131">Cell cycle</keyword>
<dbReference type="GO" id="GO:0051301">
    <property type="term" value="P:cell division"/>
    <property type="evidence" value="ECO:0007669"/>
    <property type="project" value="UniProtKB-KW"/>
</dbReference>
<comment type="caution">
    <text evidence="4">The sequence shown here is derived from an EMBL/GenBank/DDBJ whole genome shotgun (WGS) entry which is preliminary data.</text>
</comment>
<evidence type="ECO:0000313" key="4">
    <source>
        <dbReference type="EMBL" id="KJU87527.1"/>
    </source>
</evidence>
<keyword evidence="2" id="KW-0812">Transmembrane</keyword>
<dbReference type="EMBL" id="LACI01000130">
    <property type="protein sequence ID" value="KJU87527.1"/>
    <property type="molecule type" value="Genomic_DNA"/>
</dbReference>
<keyword evidence="4" id="KW-0132">Cell division</keyword>
<dbReference type="GO" id="GO:0042834">
    <property type="term" value="F:peptidoglycan binding"/>
    <property type="evidence" value="ECO:0007669"/>
    <property type="project" value="InterPro"/>
</dbReference>
<dbReference type="PROSITE" id="PS51724">
    <property type="entry name" value="SPOR"/>
    <property type="match status" value="1"/>
</dbReference>
<organism evidence="4 5">
    <name type="scientific">Candidatus Magnetobacterium bavaricum</name>
    <dbReference type="NCBI Taxonomy" id="29290"/>
    <lineage>
        <taxon>Bacteria</taxon>
        <taxon>Pseudomonadati</taxon>
        <taxon>Nitrospirota</taxon>
        <taxon>Thermodesulfovibrionia</taxon>
        <taxon>Thermodesulfovibrionales</taxon>
        <taxon>Candidatus Magnetobacteriaceae</taxon>
        <taxon>Candidatus Magnetobacterium</taxon>
    </lineage>
</organism>
<dbReference type="InterPro" id="IPR007730">
    <property type="entry name" value="SPOR-like_dom"/>
</dbReference>
<accession>A0A0F3H0A6</accession>
<feature type="domain" description="SPOR" evidence="3">
    <location>
        <begin position="194"/>
        <end position="276"/>
    </location>
</feature>
<evidence type="ECO:0000259" key="3">
    <source>
        <dbReference type="PROSITE" id="PS51724"/>
    </source>
</evidence>
<keyword evidence="5" id="KW-1185">Reference proteome</keyword>
<evidence type="ECO:0000256" key="2">
    <source>
        <dbReference type="SAM" id="Phobius"/>
    </source>
</evidence>
<feature type="compositionally biased region" description="Basic and acidic residues" evidence="1">
    <location>
        <begin position="137"/>
        <end position="147"/>
    </location>
</feature>
<name>A0A0F3H0A6_9BACT</name>
<dbReference type="Gene3D" id="3.30.70.1070">
    <property type="entry name" value="Sporulation related repeat"/>
    <property type="match status" value="1"/>
</dbReference>
<dbReference type="Pfam" id="PF05036">
    <property type="entry name" value="SPOR"/>
    <property type="match status" value="1"/>
</dbReference>
<evidence type="ECO:0000256" key="1">
    <source>
        <dbReference type="SAM" id="MobiDB-lite"/>
    </source>
</evidence>
<dbReference type="InterPro" id="IPR036680">
    <property type="entry name" value="SPOR-like_sf"/>
</dbReference>
<dbReference type="AlphaFoldDB" id="A0A0F3H0A6"/>
<sequence length="276" mass="30156">MVSEVLSTINNLMSEEFIRSLKEKNATRKKVIAGIVGLVFLVIVAGVYMFVVKGGSARDKQPIIAQKAKPPIVKPTPAPVVNFTPAPVVRPTPVAVKPTPEVVSNATPEPIKPQRIAPEYVAPEEVTPHATAKGQQKQKEKTTRKSPETVAPPVGKTHKSKEKTVVAKEAKAQVKVAKETRQLKPEKVPQEAVEPVQGAYTIQLGSFADPANAQRLKETLKKDGYSAFVKEFPAQPGQDITMHKVFVGSYKSKADAIKTVKKLRDTKNMELILKKM</sequence>
<keyword evidence="2" id="KW-0472">Membrane</keyword>
<keyword evidence="2" id="KW-1133">Transmembrane helix</keyword>
<dbReference type="SUPFAM" id="SSF110997">
    <property type="entry name" value="Sporulation related repeat"/>
    <property type="match status" value="1"/>
</dbReference>
<protein>
    <submittedName>
        <fullName evidence="4">Sporulation/cell division region, bacteria domain protein</fullName>
    </submittedName>
</protein>
<feature type="transmembrane region" description="Helical" evidence="2">
    <location>
        <begin position="31"/>
        <end position="51"/>
    </location>
</feature>
<proteinExistence type="predicted"/>
<gene>
    <name evidence="4" type="ORF">MBAV_000281</name>
</gene>
<feature type="region of interest" description="Disordered" evidence="1">
    <location>
        <begin position="125"/>
        <end position="168"/>
    </location>
</feature>